<evidence type="ECO:0000256" key="1">
    <source>
        <dbReference type="SAM" id="MobiDB-lite"/>
    </source>
</evidence>
<dbReference type="InterPro" id="IPR002347">
    <property type="entry name" value="SDR_fam"/>
</dbReference>
<accession>A0AA36JFP1</accession>
<feature type="region of interest" description="Disordered" evidence="1">
    <location>
        <begin position="1461"/>
        <end position="1481"/>
    </location>
</feature>
<feature type="transmembrane region" description="Helical" evidence="2">
    <location>
        <begin position="870"/>
        <end position="893"/>
    </location>
</feature>
<feature type="transmembrane region" description="Helical" evidence="2">
    <location>
        <begin position="1109"/>
        <end position="1131"/>
    </location>
</feature>
<dbReference type="PRINTS" id="PR00081">
    <property type="entry name" value="GDHRDH"/>
</dbReference>
<name>A0AA36JFP1_9DINO</name>
<feature type="transmembrane region" description="Helical" evidence="2">
    <location>
        <begin position="685"/>
        <end position="702"/>
    </location>
</feature>
<dbReference type="PANTHER" id="PTHR43544">
    <property type="entry name" value="SHORT-CHAIN DEHYDROGENASE/REDUCTASE"/>
    <property type="match status" value="1"/>
</dbReference>
<sequence>MPGAMQNMQNMQEAMGQGYGMSSQQQQQQQMQMQMMMMQQMAMQQQMGQMSPQMLAAMQAQAAFSGRSGTAPSNGLNANAPEYDPSALGKLEEKLQAAVPQKEATTLETVTVGLFLEEIAYFMEDMEKDLWWLLRMAHQSGGAPELLTGDEQIEPVDAAVEAAIQRLKERADKHAEDHVAQVRAKIAIIPSVDKAEWEAQGLMLMHSNKSAGLGRTRLRMRSLVVGASRGLGLALARQLAPRGRVLCAARSESPELRELRRLYPDTVTVLQMDVTDAKSIAAAAAAAREALASASASPGLELLCHTAGLLPPGGPLNADGALPEQQWPWMGQRMLPALRQDKARGVIPENSLQRVEPDAVAYSFAVSLVMDSCLNAIGPLLVLKHFSPLLKAAAQQQGSAADDPSGTPGAVAVFYSARVGSIGDNASGGWYSYRSSKAALNQVVRSSALELRRAKVCCFALHPGTVDTDLTAPFARGALVIRTVLGLLGALQLYVGLALAEVPFLLGVSTDDEGKAAALIQNCLIFACWFVESSCLAEQPLPAVQGALCLVVGLACTLIDWAGPTPYDDMRAGFASQIAGCDGGFRSPFVLYVSVWVTGLIFGTLLLFFEEGALFVSCGEGTSLGLPLRRKVLPVVYGLATSMSCVLFATGSATNDMSWVTAGVLLLVISVLCAWDWLWSLQMNMATLGALFQGFAIALRAVQNHAVFRDLRWDPSDAKGLLVVYEFPGLQIFMFGLFLMFISLQFYLYTCHWEEWGNQSLEPEAPAFPYESLPKLRQSGAMLKDLGQTEREAEQDDELCSGSQWWQWLLLPLCIVCQIIGVHVPLIYTECVFPQVTWFHDDPGGYKVSQGESYTDVIRWLYQRHLPCSALVAAYNAMLLPPLQFLMIFLILLRSSLVPSELRRSMQNYVMTLAPMRFTQPSIMMLVVGIASLPIHNQHEDNLQYSGSFTSGYWFFLTYCILNLVLAWSVQPTETLQTQAQGAKKLHRDPLMEMELKHWHGNEDSESEESPGSNSIPVMAVLVAGLPIVTCACLALLNPYLEFEFRVAGVVIHRVTPTVLDLWFSIGSVNHFLMCYCAATLIVFPLLWLACLCFRLFSKPLPWLRSLESLLRPWVMCHIWAASLVLVYYIVTARNKNTMEVCASFPAVPIAPLAIVLMGAGTYGLIHAAKGPGHTAMPPLPGGKLFWLGGPALTMLSIGGLLSTTGPVRPPAIQSLQDLNQQFVHLAPVVNQRIHRDVTESFGDCQTLWEHLAEQGQQPRNRSSCSGNAPLLQKELQMGSATAAGGRHLFKITALWAKGVNTLQLLGMAVQPPSRLVPQVWHLNISAAFEDLHVFMRVLVDDKAWFDGYMCCDQPFHFRLQVTVKCLQDIGFQDLEVDLVEMDKVVLANGAALTGPAWAAVSSDLGRRELVKKVIEDFASLHTGQVLLSSLNQRATRSRQIASDVLSDVVQLNTGHICASEPSARSGISEEQLMPETLPRR</sequence>
<organism evidence="3 4">
    <name type="scientific">Effrenium voratum</name>
    <dbReference type="NCBI Taxonomy" id="2562239"/>
    <lineage>
        <taxon>Eukaryota</taxon>
        <taxon>Sar</taxon>
        <taxon>Alveolata</taxon>
        <taxon>Dinophyceae</taxon>
        <taxon>Suessiales</taxon>
        <taxon>Symbiodiniaceae</taxon>
        <taxon>Effrenium</taxon>
    </lineage>
</organism>
<keyword evidence="2" id="KW-0812">Transmembrane</keyword>
<feature type="transmembrane region" description="Helical" evidence="2">
    <location>
        <begin position="1016"/>
        <end position="1037"/>
    </location>
</feature>
<dbReference type="Gene3D" id="3.40.50.720">
    <property type="entry name" value="NAD(P)-binding Rossmann-like Domain"/>
    <property type="match status" value="1"/>
</dbReference>
<dbReference type="GO" id="GO:0005737">
    <property type="term" value="C:cytoplasm"/>
    <property type="evidence" value="ECO:0007669"/>
    <property type="project" value="TreeGrafter"/>
</dbReference>
<feature type="transmembrane region" description="Helical" evidence="2">
    <location>
        <begin position="632"/>
        <end position="651"/>
    </location>
</feature>
<feature type="transmembrane region" description="Helical" evidence="2">
    <location>
        <begin position="722"/>
        <end position="749"/>
    </location>
</feature>
<dbReference type="SUPFAM" id="SSF51735">
    <property type="entry name" value="NAD(P)-binding Rossmann-fold domains"/>
    <property type="match status" value="1"/>
</dbReference>
<proteinExistence type="predicted"/>
<dbReference type="InterPro" id="IPR036291">
    <property type="entry name" value="NAD(P)-bd_dom_sf"/>
</dbReference>
<evidence type="ECO:0000313" key="3">
    <source>
        <dbReference type="EMBL" id="CAJ1405370.1"/>
    </source>
</evidence>
<keyword evidence="4" id="KW-1185">Reference proteome</keyword>
<comment type="caution">
    <text evidence="3">The sequence shown here is derived from an EMBL/GenBank/DDBJ whole genome shotgun (WGS) entry which is preliminary data.</text>
</comment>
<reference evidence="3" key="1">
    <citation type="submission" date="2023-08" db="EMBL/GenBank/DDBJ databases">
        <authorList>
            <person name="Chen Y."/>
            <person name="Shah S."/>
            <person name="Dougan E. K."/>
            <person name="Thang M."/>
            <person name="Chan C."/>
        </authorList>
    </citation>
    <scope>NUCLEOTIDE SEQUENCE</scope>
</reference>
<feature type="transmembrane region" description="Helical" evidence="2">
    <location>
        <begin position="657"/>
        <end position="678"/>
    </location>
</feature>
<dbReference type="EMBL" id="CAUJNA010003581">
    <property type="protein sequence ID" value="CAJ1405370.1"/>
    <property type="molecule type" value="Genomic_DNA"/>
</dbReference>
<dbReference type="GO" id="GO:0016491">
    <property type="term" value="F:oxidoreductase activity"/>
    <property type="evidence" value="ECO:0007669"/>
    <property type="project" value="TreeGrafter"/>
</dbReference>
<keyword evidence="2" id="KW-1133">Transmembrane helix</keyword>
<feature type="transmembrane region" description="Helical" evidence="2">
    <location>
        <begin position="1071"/>
        <end position="1097"/>
    </location>
</feature>
<dbReference type="PANTHER" id="PTHR43544:SF12">
    <property type="entry name" value="NAD(P)-BINDING ROSSMANN-FOLD SUPERFAMILY PROTEIN"/>
    <property type="match status" value="1"/>
</dbReference>
<evidence type="ECO:0000313" key="4">
    <source>
        <dbReference type="Proteomes" id="UP001178507"/>
    </source>
</evidence>
<dbReference type="Pfam" id="PF00106">
    <property type="entry name" value="adh_short"/>
    <property type="match status" value="2"/>
</dbReference>
<feature type="transmembrane region" description="Helical" evidence="2">
    <location>
        <begin position="1143"/>
        <end position="1165"/>
    </location>
</feature>
<dbReference type="InterPro" id="IPR051468">
    <property type="entry name" value="Fungal_SecMetab_SDRs"/>
</dbReference>
<gene>
    <name evidence="3" type="ORF">EVOR1521_LOCUS27599</name>
</gene>
<dbReference type="Proteomes" id="UP001178507">
    <property type="component" value="Unassembled WGS sequence"/>
</dbReference>
<evidence type="ECO:0000256" key="2">
    <source>
        <dbReference type="SAM" id="Phobius"/>
    </source>
</evidence>
<protein>
    <submittedName>
        <fullName evidence="3">Uncharacterized protein</fullName>
    </submittedName>
</protein>
<feature type="transmembrane region" description="Helical" evidence="2">
    <location>
        <begin position="953"/>
        <end position="970"/>
    </location>
</feature>
<keyword evidence="2" id="KW-0472">Membrane</keyword>
<feature type="transmembrane region" description="Helical" evidence="2">
    <location>
        <begin position="914"/>
        <end position="933"/>
    </location>
</feature>
<feature type="transmembrane region" description="Helical" evidence="2">
    <location>
        <begin position="589"/>
        <end position="609"/>
    </location>
</feature>
<feature type="transmembrane region" description="Helical" evidence="2">
    <location>
        <begin position="1185"/>
        <end position="1203"/>
    </location>
</feature>